<evidence type="ECO:0000313" key="2">
    <source>
        <dbReference type="EMBL" id="SOQ43363.1"/>
    </source>
</evidence>
<gene>
    <name evidence="2" type="ORF">SFRICE_016650</name>
</gene>
<organism evidence="2">
    <name type="scientific">Spodoptera frugiperda</name>
    <name type="common">Fall armyworm</name>
    <dbReference type="NCBI Taxonomy" id="7108"/>
    <lineage>
        <taxon>Eukaryota</taxon>
        <taxon>Metazoa</taxon>
        <taxon>Ecdysozoa</taxon>
        <taxon>Arthropoda</taxon>
        <taxon>Hexapoda</taxon>
        <taxon>Insecta</taxon>
        <taxon>Pterygota</taxon>
        <taxon>Neoptera</taxon>
        <taxon>Endopterygota</taxon>
        <taxon>Lepidoptera</taxon>
        <taxon>Glossata</taxon>
        <taxon>Ditrysia</taxon>
        <taxon>Noctuoidea</taxon>
        <taxon>Noctuidae</taxon>
        <taxon>Amphipyrinae</taxon>
        <taxon>Spodoptera</taxon>
    </lineage>
</organism>
<sequence>MQRKESLYYFLIKPAKCESDSPMKGSASGRSEMGAPDSTGIKCTPLIPQTKYKDILTKQKNENYQNDADMETKI</sequence>
<protein>
    <submittedName>
        <fullName evidence="2">SFRICE_016650</fullName>
    </submittedName>
</protein>
<feature type="region of interest" description="Disordered" evidence="1">
    <location>
        <begin position="18"/>
        <end position="45"/>
    </location>
</feature>
<dbReference type="EMBL" id="ODYU01003961">
    <property type="protein sequence ID" value="SOQ43363.1"/>
    <property type="molecule type" value="Genomic_DNA"/>
</dbReference>
<evidence type="ECO:0000256" key="1">
    <source>
        <dbReference type="SAM" id="MobiDB-lite"/>
    </source>
</evidence>
<name>A0A2H1VR90_SPOFR</name>
<accession>A0A2H1VR90</accession>
<reference evidence="2" key="1">
    <citation type="submission" date="2016-07" db="EMBL/GenBank/DDBJ databases">
        <authorList>
            <person name="Bretaudeau A."/>
        </authorList>
    </citation>
    <scope>NUCLEOTIDE SEQUENCE</scope>
    <source>
        <strain evidence="2">Rice</strain>
        <tissue evidence="2">Whole body</tissue>
    </source>
</reference>
<proteinExistence type="predicted"/>
<dbReference type="AlphaFoldDB" id="A0A2H1VR90"/>